<accession>A0A7X5BP48</accession>
<evidence type="ECO:0000313" key="1">
    <source>
        <dbReference type="EMBL" id="NBC40081.1"/>
    </source>
</evidence>
<evidence type="ECO:0000313" key="2">
    <source>
        <dbReference type="Proteomes" id="UP000537825"/>
    </source>
</evidence>
<reference evidence="1 2" key="1">
    <citation type="submission" date="2020-01" db="EMBL/GenBank/DDBJ databases">
        <title>The draft genome sequence of Corallococcus exiguus DSM 14696.</title>
        <authorList>
            <person name="Zhang X."/>
            <person name="Zhu H."/>
        </authorList>
    </citation>
    <scope>NUCLEOTIDE SEQUENCE [LARGE SCALE GENOMIC DNA]</scope>
    <source>
        <strain evidence="1 2">DSM 14696</strain>
    </source>
</reference>
<dbReference type="EMBL" id="JAAAPK010000002">
    <property type="protein sequence ID" value="NBC40081.1"/>
    <property type="molecule type" value="Genomic_DNA"/>
</dbReference>
<name>A0A7X5BP48_9BACT</name>
<organism evidence="1 2">
    <name type="scientific">Corallococcus exiguus</name>
    <dbReference type="NCBI Taxonomy" id="83462"/>
    <lineage>
        <taxon>Bacteria</taxon>
        <taxon>Pseudomonadati</taxon>
        <taxon>Myxococcota</taxon>
        <taxon>Myxococcia</taxon>
        <taxon>Myxococcales</taxon>
        <taxon>Cystobacterineae</taxon>
        <taxon>Myxococcaceae</taxon>
        <taxon>Corallococcus</taxon>
    </lineage>
</organism>
<dbReference type="Proteomes" id="UP000537825">
    <property type="component" value="Unassembled WGS sequence"/>
</dbReference>
<comment type="caution">
    <text evidence="1">The sequence shown here is derived from an EMBL/GenBank/DDBJ whole genome shotgun (WGS) entry which is preliminary data.</text>
</comment>
<dbReference type="AlphaFoldDB" id="A0A7X5BP48"/>
<protein>
    <submittedName>
        <fullName evidence="1">Uncharacterized protein</fullName>
    </submittedName>
</protein>
<dbReference type="RefSeq" id="WP_161662749.1">
    <property type="nucleotide sequence ID" value="NZ_CBCSLE010000180.1"/>
</dbReference>
<keyword evidence="2" id="KW-1185">Reference proteome</keyword>
<gene>
    <name evidence="1" type="ORF">GTZ93_09580</name>
</gene>
<sequence length="56" mass="6118">MGTLKHLGSRSGNLEAYVLLGQEVRYMEEAGNLQAGRMEAWHSDKLPGPLHGARSP</sequence>
<proteinExistence type="predicted"/>